<dbReference type="AlphaFoldDB" id="A0AAD9MYN5"/>
<accession>A0AAD9MYN5</accession>
<dbReference type="EMBL" id="JAODUP010000492">
    <property type="protein sequence ID" value="KAK2148541.1"/>
    <property type="molecule type" value="Genomic_DNA"/>
</dbReference>
<comment type="caution">
    <text evidence="2">The sequence shown here is derived from an EMBL/GenBank/DDBJ whole genome shotgun (WGS) entry which is preliminary data.</text>
</comment>
<feature type="region of interest" description="Disordered" evidence="1">
    <location>
        <begin position="87"/>
        <end position="115"/>
    </location>
</feature>
<name>A0AAD9MYN5_9ANNE</name>
<evidence type="ECO:0000313" key="3">
    <source>
        <dbReference type="Proteomes" id="UP001208570"/>
    </source>
</evidence>
<gene>
    <name evidence="2" type="ORF">LSH36_492g08038</name>
</gene>
<feature type="region of interest" description="Disordered" evidence="1">
    <location>
        <begin position="1"/>
        <end position="61"/>
    </location>
</feature>
<sequence>MTTTINTSSAADLDSGERCPVSKMDTGETSIGDINDGRPILHRRTNGGQGTNENRPKSGKILVRKNTPALLPKVDKIYAKDVAMREPALTEEEETSCCSKTMTEEDGKSAKAGLN</sequence>
<protein>
    <submittedName>
        <fullName evidence="2">Uncharacterized protein</fullName>
    </submittedName>
</protein>
<evidence type="ECO:0000256" key="1">
    <source>
        <dbReference type="SAM" id="MobiDB-lite"/>
    </source>
</evidence>
<keyword evidence="3" id="KW-1185">Reference proteome</keyword>
<proteinExistence type="predicted"/>
<feature type="compositionally biased region" description="Polar residues" evidence="1">
    <location>
        <begin position="1"/>
        <end position="10"/>
    </location>
</feature>
<evidence type="ECO:0000313" key="2">
    <source>
        <dbReference type="EMBL" id="KAK2148541.1"/>
    </source>
</evidence>
<reference evidence="2" key="1">
    <citation type="journal article" date="2023" name="Mol. Biol. Evol.">
        <title>Third-Generation Sequencing Reveals the Adaptive Role of the Epigenome in Three Deep-Sea Polychaetes.</title>
        <authorList>
            <person name="Perez M."/>
            <person name="Aroh O."/>
            <person name="Sun Y."/>
            <person name="Lan Y."/>
            <person name="Juniper S.K."/>
            <person name="Young C.R."/>
            <person name="Angers B."/>
            <person name="Qian P.Y."/>
        </authorList>
    </citation>
    <scope>NUCLEOTIDE SEQUENCE</scope>
    <source>
        <strain evidence="2">P08H-3</strain>
    </source>
</reference>
<dbReference type="Proteomes" id="UP001208570">
    <property type="component" value="Unassembled WGS sequence"/>
</dbReference>
<organism evidence="2 3">
    <name type="scientific">Paralvinella palmiformis</name>
    <dbReference type="NCBI Taxonomy" id="53620"/>
    <lineage>
        <taxon>Eukaryota</taxon>
        <taxon>Metazoa</taxon>
        <taxon>Spiralia</taxon>
        <taxon>Lophotrochozoa</taxon>
        <taxon>Annelida</taxon>
        <taxon>Polychaeta</taxon>
        <taxon>Sedentaria</taxon>
        <taxon>Canalipalpata</taxon>
        <taxon>Terebellida</taxon>
        <taxon>Terebelliformia</taxon>
        <taxon>Alvinellidae</taxon>
        <taxon>Paralvinella</taxon>
    </lineage>
</organism>